<dbReference type="InterPro" id="IPR000159">
    <property type="entry name" value="RA_dom"/>
</dbReference>
<feature type="region of interest" description="Disordered" evidence="1">
    <location>
        <begin position="625"/>
        <end position="655"/>
    </location>
</feature>
<dbReference type="InParanoid" id="A0A3Q0KV17"/>
<organism evidence="4 5">
    <name type="scientific">Schistosoma mansoni</name>
    <name type="common">Blood fluke</name>
    <dbReference type="NCBI Taxonomy" id="6183"/>
    <lineage>
        <taxon>Eukaryota</taxon>
        <taxon>Metazoa</taxon>
        <taxon>Spiralia</taxon>
        <taxon>Lophotrochozoa</taxon>
        <taxon>Platyhelminthes</taxon>
        <taxon>Trematoda</taxon>
        <taxon>Digenea</taxon>
        <taxon>Strigeidida</taxon>
        <taxon>Schistosomatoidea</taxon>
        <taxon>Schistosomatidae</taxon>
        <taxon>Schistosoma</taxon>
    </lineage>
</organism>
<dbReference type="PROSITE" id="PS50106">
    <property type="entry name" value="PDZ"/>
    <property type="match status" value="1"/>
</dbReference>
<feature type="domain" description="PDZ" evidence="2">
    <location>
        <begin position="1021"/>
        <end position="1052"/>
    </location>
</feature>
<sequence>MIEQRNHNNETHRILIYTDLAQGTEVTQIYTISSKDTVKDVIKQILARNHLSLKDPNLFYLTYRRQTNNENITTTTTNKNNKHIKSKQQGLHGDLYESMEVNALTSGIWSLNQNSKEIDVTLYSDAILSRTLDLTKDNRLTLHMQTGGVLKIYDSCFSNPASIRQFHIAKTTCSEELIDLILTVTCSSDPVTDYCLVEEGINEEGRILRPKDYPLLIVQNSQSLGVLVLRKKQDALLMCKRRSAWMNKTKPYFRRSLRDKGTRTPSPVKQTLTQRLNPFPCIFKGLSKSRILENISCETLPSLDKVEFIESESNTNQANGNECIDDKRPRPISTKPLPLKYMNDLDSEDKFEIFSPSHNNNNNGFDKLGYNSQTLPFYNRLNAIRSTSNNDHVASEWSLAPSETHHIMKATSTTPPLPPKSTNSRGRYINGIQHRQYNSYHPSFYEKQSNEQHRQCSSVTEGNKICKPERSASPILAFDANRMCESRQSAVRFQENTNTSGIWTKENECSLEDTTRTAQINGFKPKVFIDRAQSSDSIQTFTPADWDDKTTSHEKVTDSANVGTTYDNGCSNTVTEYDVPADNYVDWKHSIPPPILYDSYSKQKCSDKPNNDYCINRRPSYDINSTQLCEKKPQIQQKKHQRGDRSEENKHGSDIQAHIDFCSKTNGDYDQSLNDFHPTKSDLDRIKLQNSYTQMNSPTKLILNTYNTNNSLELQGMKEIKSFETITTSQSCEDFSLYRHQFMSNSQNNFQNESYSSTSHLSVPTPFHDSDVSVSMVSRENMLTLATELPIQPNEFKQYETHLDFLPNTSVHNNHSNDSGNNNNNLSTLFQQRPSSQVHKLFTYNFEAINNHINSQSSLELTSIENGREATLNNSSHLKHEKKSSYSKKHDRTGILVHGCKKTNASSSDIESVESYPSLFDVLHHCDIYRVILDPNLPSLSDQLGLRLCLTKFPLDDVQRADTLQKLQNNEIFDIKSSDGSVETMNTMNSPKGPKPYIGPRNNGTFKPIEMKRSDMAFDVVTIESIEPDSPASFEGSLAPGHIILEVDGKDLLHPKCLKDGYGNKLNILTIAQNQLRAARQAALNGEIPPIRITAAQYHNNFGLANIVNNLERLSVRPKNGLNRNMHTTTNHNTFDKLYKTNGIINENDQQYTDFDPINENSQSFKTSDPSEINSKYTISEITNSGEDLLELLKSKLIWFSRNQQIQSYQSSFDPRCLEN</sequence>
<dbReference type="InterPro" id="IPR001478">
    <property type="entry name" value="PDZ"/>
</dbReference>
<evidence type="ECO:0000256" key="1">
    <source>
        <dbReference type="SAM" id="MobiDB-lite"/>
    </source>
</evidence>
<accession>A0A3Q0KV17</accession>
<dbReference type="SUPFAM" id="SSF50156">
    <property type="entry name" value="PDZ domain-like"/>
    <property type="match status" value="1"/>
</dbReference>
<dbReference type="InterPro" id="IPR029071">
    <property type="entry name" value="Ubiquitin-like_domsf"/>
</dbReference>
<dbReference type="Proteomes" id="UP000008854">
    <property type="component" value="Unassembled WGS sequence"/>
</dbReference>
<dbReference type="InterPro" id="IPR036034">
    <property type="entry name" value="PDZ_sf"/>
</dbReference>
<feature type="compositionally biased region" description="Basic and acidic residues" evidence="1">
    <location>
        <begin position="643"/>
        <end position="653"/>
    </location>
</feature>
<dbReference type="Pfam" id="PF00788">
    <property type="entry name" value="RA"/>
    <property type="match status" value="1"/>
</dbReference>
<dbReference type="Gene3D" id="3.10.20.90">
    <property type="entry name" value="Phosphatidylinositol 3-kinase Catalytic Subunit, Chain A, domain 1"/>
    <property type="match status" value="1"/>
</dbReference>
<protein>
    <submittedName>
        <fullName evidence="5">Ras-associating domain-containing protein</fullName>
    </submittedName>
</protein>
<proteinExistence type="predicted"/>
<reference evidence="4" key="1">
    <citation type="journal article" date="2012" name="PLoS Negl. Trop. Dis.">
        <title>A systematically improved high quality genome and transcriptome of the human blood fluke Schistosoma mansoni.</title>
        <authorList>
            <person name="Protasio A.V."/>
            <person name="Tsai I.J."/>
            <person name="Babbage A."/>
            <person name="Nichol S."/>
            <person name="Hunt M."/>
            <person name="Aslett M.A."/>
            <person name="De Silva N."/>
            <person name="Velarde G.S."/>
            <person name="Anderson T.J."/>
            <person name="Clark R.C."/>
            <person name="Davidson C."/>
            <person name="Dillon G.P."/>
            <person name="Holroyd N.E."/>
            <person name="LoVerde P.T."/>
            <person name="Lloyd C."/>
            <person name="McQuillan J."/>
            <person name="Oliveira G."/>
            <person name="Otto T.D."/>
            <person name="Parker-Manuel S.J."/>
            <person name="Quail M.A."/>
            <person name="Wilson R.A."/>
            <person name="Zerlotini A."/>
            <person name="Dunne D.W."/>
            <person name="Berriman M."/>
        </authorList>
    </citation>
    <scope>NUCLEOTIDE SEQUENCE [LARGE SCALE GENOMIC DNA]</scope>
    <source>
        <strain evidence="4">Puerto Rican</strain>
    </source>
</reference>
<dbReference type="GO" id="GO:0007165">
    <property type="term" value="P:signal transduction"/>
    <property type="evidence" value="ECO:0007669"/>
    <property type="project" value="InterPro"/>
</dbReference>
<reference evidence="5" key="2">
    <citation type="submission" date="2018-12" db="UniProtKB">
        <authorList>
            <consortium name="WormBaseParasite"/>
        </authorList>
    </citation>
    <scope>IDENTIFICATION</scope>
    <source>
        <strain evidence="5">Puerto Rican</strain>
    </source>
</reference>
<dbReference type="CDD" id="cd17043">
    <property type="entry name" value="RA"/>
    <property type="match status" value="1"/>
</dbReference>
<dbReference type="AlphaFoldDB" id="A0A3Q0KV17"/>
<evidence type="ECO:0000259" key="3">
    <source>
        <dbReference type="PROSITE" id="PS50200"/>
    </source>
</evidence>
<evidence type="ECO:0000313" key="5">
    <source>
        <dbReference type="WBParaSite" id="Smp_198930.1"/>
    </source>
</evidence>
<evidence type="ECO:0000313" key="4">
    <source>
        <dbReference type="Proteomes" id="UP000008854"/>
    </source>
</evidence>
<dbReference type="SMART" id="SM00314">
    <property type="entry name" value="RA"/>
    <property type="match status" value="1"/>
</dbReference>
<keyword evidence="4" id="KW-1185">Reference proteome</keyword>
<dbReference type="SUPFAM" id="SSF54236">
    <property type="entry name" value="Ubiquitin-like"/>
    <property type="match status" value="1"/>
</dbReference>
<feature type="region of interest" description="Disordered" evidence="1">
    <location>
        <begin position="316"/>
        <end position="338"/>
    </location>
</feature>
<dbReference type="CDD" id="cd00136">
    <property type="entry name" value="PDZ_canonical"/>
    <property type="match status" value="1"/>
</dbReference>
<feature type="domain" description="Ras-associating" evidence="3">
    <location>
        <begin position="146"/>
        <end position="234"/>
    </location>
</feature>
<name>A0A3Q0KV17_SCHMA</name>
<dbReference type="PROSITE" id="PS50200">
    <property type="entry name" value="RA"/>
    <property type="match status" value="1"/>
</dbReference>
<evidence type="ECO:0000259" key="2">
    <source>
        <dbReference type="PROSITE" id="PS50106"/>
    </source>
</evidence>
<dbReference type="WBParaSite" id="Smp_198930.1">
    <property type="protein sequence ID" value="Smp_198930.1"/>
    <property type="gene ID" value="Smp_198930"/>
</dbReference>